<dbReference type="AlphaFoldDB" id="A0A1B0D691"/>
<feature type="signal peptide" evidence="2">
    <location>
        <begin position="1"/>
        <end position="20"/>
    </location>
</feature>
<organism evidence="3 4">
    <name type="scientific">Phlebotomus papatasi</name>
    <name type="common">Sandfly</name>
    <dbReference type="NCBI Taxonomy" id="29031"/>
    <lineage>
        <taxon>Eukaryota</taxon>
        <taxon>Metazoa</taxon>
        <taxon>Ecdysozoa</taxon>
        <taxon>Arthropoda</taxon>
        <taxon>Hexapoda</taxon>
        <taxon>Insecta</taxon>
        <taxon>Pterygota</taxon>
        <taxon>Neoptera</taxon>
        <taxon>Endopterygota</taxon>
        <taxon>Diptera</taxon>
        <taxon>Nematocera</taxon>
        <taxon>Psychodoidea</taxon>
        <taxon>Psychodidae</taxon>
        <taxon>Phlebotomus</taxon>
        <taxon>Phlebotomus</taxon>
    </lineage>
</organism>
<feature type="region of interest" description="Disordered" evidence="1">
    <location>
        <begin position="25"/>
        <end position="51"/>
    </location>
</feature>
<accession>A0A1B0D691</accession>
<dbReference type="VEuPathDB" id="VectorBase:PPAPM1_000055"/>
<evidence type="ECO:0000313" key="4">
    <source>
        <dbReference type="Proteomes" id="UP000092462"/>
    </source>
</evidence>
<dbReference type="EMBL" id="AJVK01025838">
    <property type="status" value="NOT_ANNOTATED_CDS"/>
    <property type="molecule type" value="Genomic_DNA"/>
</dbReference>
<protein>
    <submittedName>
        <fullName evidence="3">Uncharacterized protein</fullName>
    </submittedName>
</protein>
<evidence type="ECO:0000256" key="2">
    <source>
        <dbReference type="SAM" id="SignalP"/>
    </source>
</evidence>
<sequence>MMIILCVCLGVGLLAESATSDCPAVQQSKVQKTEKEKKTAQRKKRKETVLTGEKEPDGDLFCVQESVDFLCNLLPSARYSHLVSMSIADTARNPGILHIVLQVEGEAWNADAMKTKMFEHVLERRNKDTSLAFPFMKCTLHNKWGHYAWADAS</sequence>
<proteinExistence type="predicted"/>
<keyword evidence="4" id="KW-1185">Reference proteome</keyword>
<evidence type="ECO:0000313" key="3">
    <source>
        <dbReference type="EnsemblMetazoa" id="PPAI003000-PA"/>
    </source>
</evidence>
<name>A0A1B0D691_PHLPP</name>
<dbReference type="VEuPathDB" id="VectorBase:PPAI003000"/>
<keyword evidence="2" id="KW-0732">Signal</keyword>
<reference evidence="3" key="1">
    <citation type="submission" date="2022-08" db="UniProtKB">
        <authorList>
            <consortium name="EnsemblMetazoa"/>
        </authorList>
    </citation>
    <scope>IDENTIFICATION</scope>
    <source>
        <strain evidence="3">Israel</strain>
    </source>
</reference>
<dbReference type="EnsemblMetazoa" id="PPAI003000-RA">
    <property type="protein sequence ID" value="PPAI003000-PA"/>
    <property type="gene ID" value="PPAI003000"/>
</dbReference>
<evidence type="ECO:0000256" key="1">
    <source>
        <dbReference type="SAM" id="MobiDB-lite"/>
    </source>
</evidence>
<feature type="chain" id="PRO_5043568122" evidence="2">
    <location>
        <begin position="21"/>
        <end position="153"/>
    </location>
</feature>
<dbReference type="Proteomes" id="UP000092462">
    <property type="component" value="Unassembled WGS sequence"/>
</dbReference>